<protein>
    <submittedName>
        <fullName evidence="1">RCG47680</fullName>
    </submittedName>
</protein>
<dbReference type="EMBL" id="CH473953">
    <property type="protein sequence ID" value="EDM13119.1"/>
    <property type="molecule type" value="Genomic_DNA"/>
</dbReference>
<evidence type="ECO:0000313" key="2">
    <source>
        <dbReference type="Proteomes" id="UP000234681"/>
    </source>
</evidence>
<sequence length="22" mass="2500">MQLSSHQPLIGNVLIFKNLTVF</sequence>
<accession>A6I0Y8</accession>
<organism evidence="1 2">
    <name type="scientific">Rattus norvegicus</name>
    <name type="common">Rat</name>
    <dbReference type="NCBI Taxonomy" id="10116"/>
    <lineage>
        <taxon>Eukaryota</taxon>
        <taxon>Metazoa</taxon>
        <taxon>Chordata</taxon>
        <taxon>Craniata</taxon>
        <taxon>Vertebrata</taxon>
        <taxon>Euteleostomi</taxon>
        <taxon>Mammalia</taxon>
        <taxon>Eutheria</taxon>
        <taxon>Euarchontoglires</taxon>
        <taxon>Glires</taxon>
        <taxon>Rodentia</taxon>
        <taxon>Myomorpha</taxon>
        <taxon>Muroidea</taxon>
        <taxon>Muridae</taxon>
        <taxon>Murinae</taxon>
        <taxon>Rattus</taxon>
    </lineage>
</organism>
<dbReference type="AlphaFoldDB" id="A6I0Y8"/>
<gene>
    <name evidence="1" type="ORF">rCG_47680</name>
</gene>
<proteinExistence type="predicted"/>
<reference evidence="2" key="1">
    <citation type="submission" date="2005-09" db="EMBL/GenBank/DDBJ databases">
        <authorList>
            <person name="Mural R.J."/>
            <person name="Li P.W."/>
            <person name="Adams M.D."/>
            <person name="Amanatides P.G."/>
            <person name="Baden-Tillson H."/>
            <person name="Barnstead M."/>
            <person name="Chin S.H."/>
            <person name="Dew I."/>
            <person name="Evans C.A."/>
            <person name="Ferriera S."/>
            <person name="Flanigan M."/>
            <person name="Fosler C."/>
            <person name="Glodek A."/>
            <person name="Gu Z."/>
            <person name="Holt R.A."/>
            <person name="Jennings D."/>
            <person name="Kraft C.L."/>
            <person name="Lu F."/>
            <person name="Nguyen T."/>
            <person name="Nusskern D.R."/>
            <person name="Pfannkoch C.M."/>
            <person name="Sitter C."/>
            <person name="Sutton G.G."/>
            <person name="Venter J.C."/>
            <person name="Wang Z."/>
            <person name="Woodage T."/>
            <person name="Zheng X.H."/>
            <person name="Zhong F."/>
        </authorList>
    </citation>
    <scope>NUCLEOTIDE SEQUENCE [LARGE SCALE GENOMIC DNA]</scope>
    <source>
        <strain>BN</strain>
        <strain evidence="2">Sprague-Dawley</strain>
    </source>
</reference>
<name>A6I0Y8_RAT</name>
<evidence type="ECO:0000313" key="1">
    <source>
        <dbReference type="EMBL" id="EDM13119.1"/>
    </source>
</evidence>
<dbReference type="Proteomes" id="UP000234681">
    <property type="component" value="Chromosome 1"/>
</dbReference>